<dbReference type="Proteomes" id="UP000464661">
    <property type="component" value="Chromosome"/>
</dbReference>
<organism evidence="1 2">
    <name type="scientific">Pseudomonas putida</name>
    <name type="common">Arthrobacter siderocapsulatus</name>
    <dbReference type="NCBI Taxonomy" id="303"/>
    <lineage>
        <taxon>Bacteria</taxon>
        <taxon>Pseudomonadati</taxon>
        <taxon>Pseudomonadota</taxon>
        <taxon>Gammaproteobacteria</taxon>
        <taxon>Pseudomonadales</taxon>
        <taxon>Pseudomonadaceae</taxon>
        <taxon>Pseudomonas</taxon>
    </lineage>
</organism>
<evidence type="ECO:0000313" key="2">
    <source>
        <dbReference type="Proteomes" id="UP000464661"/>
    </source>
</evidence>
<reference evidence="1 2" key="1">
    <citation type="submission" date="2020-01" db="EMBL/GenBank/DDBJ databases">
        <title>Complete Genome Sequence of Pseudomonas putida Strain TS312, Harboring the HdtS type N-acyl-homoserine Lactone Synthase, Isolated from a Paper Mill.</title>
        <authorList>
            <person name="Hosoe A."/>
            <person name="Suenaga T."/>
            <person name="Sugi T."/>
            <person name="Izumi T."/>
            <person name="Nagai N."/>
            <person name="Terada A."/>
        </authorList>
    </citation>
    <scope>NUCLEOTIDE SEQUENCE [LARGE SCALE GENOMIC DNA]</scope>
    <source>
        <strain evidence="1 2">TS312</strain>
    </source>
</reference>
<evidence type="ECO:0000313" key="1">
    <source>
        <dbReference type="EMBL" id="BBU46706.1"/>
    </source>
</evidence>
<dbReference type="EMBL" id="AP022324">
    <property type="protein sequence ID" value="BBU46706.1"/>
    <property type="molecule type" value="Genomic_DNA"/>
</dbReference>
<gene>
    <name evidence="1" type="ORF">PPTS312_46210</name>
</gene>
<sequence length="104" mass="11135">MVAALQGDYVEAAGVVAPMGLLLQEQGGGKHQPFLLAPVDTVEGASEARVQPVADFDEYYCIGVKHDQIKLTAFASPVARQQLQTLPLKVLKGLVFCRLPGASW</sequence>
<protein>
    <submittedName>
        <fullName evidence="1">Uncharacterized protein</fullName>
    </submittedName>
</protein>
<name>A0A7U6M6A0_PSEPU</name>
<proteinExistence type="predicted"/>
<accession>A0A7U6M6A0</accession>
<dbReference type="AlphaFoldDB" id="A0A7U6M6A0"/>